<name>A0A419SQ29_9BACL</name>
<dbReference type="OrthoDB" id="2680294at2"/>
<dbReference type="AlphaFoldDB" id="A0A419SQ29"/>
<reference evidence="1 2" key="1">
    <citation type="submission" date="2016-08" db="EMBL/GenBank/DDBJ databases">
        <title>Novel Firmicute Genomes.</title>
        <authorList>
            <person name="Poppleton D.I."/>
            <person name="Gribaldo S."/>
        </authorList>
    </citation>
    <scope>NUCLEOTIDE SEQUENCE [LARGE SCALE GENOMIC DNA]</scope>
    <source>
        <strain evidence="1 2">RAOx-1</strain>
    </source>
</reference>
<dbReference type="RefSeq" id="WP_120188170.1">
    <property type="nucleotide sequence ID" value="NZ_MCHY01000005.1"/>
</dbReference>
<dbReference type="EMBL" id="MCHY01000005">
    <property type="protein sequence ID" value="RKD26394.1"/>
    <property type="molecule type" value="Genomic_DNA"/>
</dbReference>
<evidence type="ECO:0000313" key="1">
    <source>
        <dbReference type="EMBL" id="RKD26394.1"/>
    </source>
</evidence>
<protein>
    <submittedName>
        <fullName evidence="1">Uncharacterized protein</fullName>
    </submittedName>
</protein>
<proteinExistence type="predicted"/>
<sequence>MREVRVSRRPERSNKKIRVNSSLDKAVHEKLDRLAMACGTTKTALAAYLVDLCLENENIINYVQDQYQDTSRFRIIPTKIEGRIKFVFTEKKNKD</sequence>
<keyword evidence="2" id="KW-1185">Reference proteome</keyword>
<accession>A0A419SQ29</accession>
<gene>
    <name evidence="1" type="ORF">BEP19_17060</name>
</gene>
<evidence type="ECO:0000313" key="2">
    <source>
        <dbReference type="Proteomes" id="UP000284219"/>
    </source>
</evidence>
<organism evidence="1 2">
    <name type="scientific">Ammoniphilus oxalaticus</name>
    <dbReference type="NCBI Taxonomy" id="66863"/>
    <lineage>
        <taxon>Bacteria</taxon>
        <taxon>Bacillati</taxon>
        <taxon>Bacillota</taxon>
        <taxon>Bacilli</taxon>
        <taxon>Bacillales</taxon>
        <taxon>Paenibacillaceae</taxon>
        <taxon>Aneurinibacillus group</taxon>
        <taxon>Ammoniphilus</taxon>
    </lineage>
</organism>
<dbReference type="Proteomes" id="UP000284219">
    <property type="component" value="Unassembled WGS sequence"/>
</dbReference>
<comment type="caution">
    <text evidence="1">The sequence shown here is derived from an EMBL/GenBank/DDBJ whole genome shotgun (WGS) entry which is preliminary data.</text>
</comment>